<evidence type="ECO:0000313" key="1">
    <source>
        <dbReference type="EMBL" id="XDU94293.1"/>
    </source>
</evidence>
<dbReference type="Gene3D" id="2.160.10.10">
    <property type="entry name" value="Hexapeptide repeat proteins"/>
    <property type="match status" value="1"/>
</dbReference>
<dbReference type="PANTHER" id="PTHR23416">
    <property type="entry name" value="SIALIC ACID SYNTHASE-RELATED"/>
    <property type="match status" value="1"/>
</dbReference>
<dbReference type="RefSeq" id="WP_369752387.1">
    <property type="nucleotide sequence ID" value="NZ_CP165625.1"/>
</dbReference>
<dbReference type="InterPro" id="IPR011004">
    <property type="entry name" value="Trimer_LpxA-like_sf"/>
</dbReference>
<sequence>MADIIKNQYDKLRLFFYKIRFYYSVNWTKTLYFNFKKFPFATAKKLPVFFYGKVKLTLITGEIEIAAPILRGMIGFGQDYEMNTVASGIAEINITGKLVFKGQVQFGKDYFIYVGKDGYCELGHMASLGSNSKLTCIEKVVLGDYARFGPESQIIDTNFHQMIDTSTGERYKITSAIHIGNYNYVGGRVSVMAGTNTPDYCTIASNSLCNKDYSQLEQNCLLAGMPAKLIRTNISRDWDGERMALEAFLTVH</sequence>
<name>A0AB39VXN3_9FLAO</name>
<dbReference type="PANTHER" id="PTHR23416:SF78">
    <property type="entry name" value="LIPOPOLYSACCHARIDE BIOSYNTHESIS O-ACETYL TRANSFERASE WBBJ-RELATED"/>
    <property type="match status" value="1"/>
</dbReference>
<proteinExistence type="predicted"/>
<dbReference type="SUPFAM" id="SSF51161">
    <property type="entry name" value="Trimeric LpxA-like enzymes"/>
    <property type="match status" value="1"/>
</dbReference>
<keyword evidence="1" id="KW-0808">Transferase</keyword>
<gene>
    <name evidence="1" type="ORF">AB3G34_10330</name>
</gene>
<dbReference type="AlphaFoldDB" id="A0AB39VXN3"/>
<organism evidence="1">
    <name type="scientific">Flavobacterium sp. WC2409</name>
    <dbReference type="NCBI Taxonomy" id="3234139"/>
    <lineage>
        <taxon>Bacteria</taxon>
        <taxon>Pseudomonadati</taxon>
        <taxon>Bacteroidota</taxon>
        <taxon>Flavobacteriia</taxon>
        <taxon>Flavobacteriales</taxon>
        <taxon>Flavobacteriaceae</taxon>
        <taxon>Flavobacterium</taxon>
    </lineage>
</organism>
<dbReference type="InterPro" id="IPR051159">
    <property type="entry name" value="Hexapeptide_acetyltransf"/>
</dbReference>
<dbReference type="GO" id="GO:0016740">
    <property type="term" value="F:transferase activity"/>
    <property type="evidence" value="ECO:0007669"/>
    <property type="project" value="UniProtKB-KW"/>
</dbReference>
<protein>
    <submittedName>
        <fullName evidence="1">Transferase</fullName>
    </submittedName>
</protein>
<accession>A0AB39VXN3</accession>
<reference evidence="1" key="1">
    <citation type="submission" date="2024-07" db="EMBL/GenBank/DDBJ databases">
        <authorList>
            <person name="Biller S.J."/>
        </authorList>
    </citation>
    <scope>NUCLEOTIDE SEQUENCE</scope>
    <source>
        <strain evidence="1">WC2409</strain>
    </source>
</reference>
<dbReference type="EMBL" id="CP165625">
    <property type="protein sequence ID" value="XDU94293.1"/>
    <property type="molecule type" value="Genomic_DNA"/>
</dbReference>